<dbReference type="Gene3D" id="3.80.10.10">
    <property type="entry name" value="Ribonuclease Inhibitor"/>
    <property type="match status" value="3"/>
</dbReference>
<dbReference type="PANTHER" id="PTHR13318">
    <property type="entry name" value="PARTNER OF PAIRED, ISOFORM B-RELATED"/>
    <property type="match status" value="1"/>
</dbReference>
<gene>
    <name evidence="2" type="primary">PARPA_10721.1 scaffold 41683</name>
</gene>
<accession>A0A0B7NLS1</accession>
<dbReference type="GO" id="GO:0019005">
    <property type="term" value="C:SCF ubiquitin ligase complex"/>
    <property type="evidence" value="ECO:0007669"/>
    <property type="project" value="TreeGrafter"/>
</dbReference>
<dbReference type="Pfam" id="PF25372">
    <property type="entry name" value="DUF7885"/>
    <property type="match status" value="1"/>
</dbReference>
<organism evidence="2 3">
    <name type="scientific">Parasitella parasitica</name>
    <dbReference type="NCBI Taxonomy" id="35722"/>
    <lineage>
        <taxon>Eukaryota</taxon>
        <taxon>Fungi</taxon>
        <taxon>Fungi incertae sedis</taxon>
        <taxon>Mucoromycota</taxon>
        <taxon>Mucoromycotina</taxon>
        <taxon>Mucoromycetes</taxon>
        <taxon>Mucorales</taxon>
        <taxon>Mucorineae</taxon>
        <taxon>Mucoraceae</taxon>
        <taxon>Parasitella</taxon>
    </lineage>
</organism>
<evidence type="ECO:0000313" key="3">
    <source>
        <dbReference type="Proteomes" id="UP000054107"/>
    </source>
</evidence>
<dbReference type="STRING" id="35722.A0A0B7NLS1"/>
<dbReference type="AlphaFoldDB" id="A0A0B7NLS1"/>
<evidence type="ECO:0000313" key="2">
    <source>
        <dbReference type="EMBL" id="CEP16455.1"/>
    </source>
</evidence>
<proteinExistence type="predicted"/>
<dbReference type="SUPFAM" id="SSF52047">
    <property type="entry name" value="RNI-like"/>
    <property type="match status" value="1"/>
</dbReference>
<reference evidence="2 3" key="1">
    <citation type="submission" date="2014-09" db="EMBL/GenBank/DDBJ databases">
        <authorList>
            <person name="Ellenberger Sabrina"/>
        </authorList>
    </citation>
    <scope>NUCLEOTIDE SEQUENCE [LARGE SCALE GENOMIC DNA]</scope>
    <source>
        <strain evidence="2 3">CBS 412.66</strain>
    </source>
</reference>
<protein>
    <recommendedName>
        <fullName evidence="1">F-box domain-containing protein</fullName>
    </recommendedName>
</protein>
<dbReference type="InterPro" id="IPR036047">
    <property type="entry name" value="F-box-like_dom_sf"/>
</dbReference>
<dbReference type="PROSITE" id="PS50181">
    <property type="entry name" value="FBOX"/>
    <property type="match status" value="1"/>
</dbReference>
<dbReference type="GO" id="GO:0031146">
    <property type="term" value="P:SCF-dependent proteasomal ubiquitin-dependent protein catabolic process"/>
    <property type="evidence" value="ECO:0007669"/>
    <property type="project" value="TreeGrafter"/>
</dbReference>
<dbReference type="EMBL" id="LN733168">
    <property type="protein sequence ID" value="CEP16455.1"/>
    <property type="molecule type" value="Genomic_DNA"/>
</dbReference>
<dbReference type="Proteomes" id="UP000054107">
    <property type="component" value="Unassembled WGS sequence"/>
</dbReference>
<dbReference type="SUPFAM" id="SSF81383">
    <property type="entry name" value="F-box domain"/>
    <property type="match status" value="1"/>
</dbReference>
<feature type="domain" description="F-box" evidence="1">
    <location>
        <begin position="1"/>
        <end position="44"/>
    </location>
</feature>
<dbReference type="InterPro" id="IPR006553">
    <property type="entry name" value="Leu-rich_rpt_Cys-con_subtyp"/>
</dbReference>
<dbReference type="Pfam" id="PF12937">
    <property type="entry name" value="F-box-like"/>
    <property type="match status" value="1"/>
</dbReference>
<dbReference type="InterPro" id="IPR032675">
    <property type="entry name" value="LRR_dom_sf"/>
</dbReference>
<sequence length="497" mass="56510">MDKIPSEIIQDILRKFESTNDLKTCSLVCKRWSYLALEILWFKPSFHLRFNNSQPSSAWITFFTIIQATQQTTFSYASFIRRINLSPLSILIEDLHVMTLRACKRLERLTLANCSKLTDVGLCTLIHDIGPSLVSIDLSDVYQITDATIIEAARTCPQLQGFNLSMSRYHHGITDTGITMLAIQCTLLRRIKLNNCSQVSDQSAIALSIHCPRLVEVDFMNCKINNQALISIFNHNQELRELRLSHADNTNVLIDDGAFINSLLQQRQQRFYQQLRLVDFTGISIITDTSIDILILAAPKIRSLVLNKCSQITDQGVLSICKLGRYLHFLHLGHCSQITDLSIQRLASVCPRIRYLDMACCVNITDVSVIESFKHLSKLKRIGLVKCALITDAAIRSLTNQTRASNNIERIHLSYCTRLSVSAVAELLNNCHKLNHLSLTQVPAFLRNDLQQFCRPPPKDFTELQRNVFCVYSDVGVQNLKNYLNTMYFDRHGVEGQ</sequence>
<name>A0A0B7NLS1_9FUNG</name>
<evidence type="ECO:0000259" key="1">
    <source>
        <dbReference type="PROSITE" id="PS50181"/>
    </source>
</evidence>
<dbReference type="InterPro" id="IPR001810">
    <property type="entry name" value="F-box_dom"/>
</dbReference>
<dbReference type="InterPro" id="IPR057207">
    <property type="entry name" value="FBXL15_LRR"/>
</dbReference>
<dbReference type="SMART" id="SM00367">
    <property type="entry name" value="LRR_CC"/>
    <property type="match status" value="10"/>
</dbReference>
<dbReference type="OrthoDB" id="10257471at2759"/>
<keyword evidence="3" id="KW-1185">Reference proteome</keyword>
<dbReference type="PANTHER" id="PTHR13318:SF95">
    <property type="entry name" value="F-BOX PROTEIN YLR352W"/>
    <property type="match status" value="1"/>
</dbReference>